<dbReference type="InterPro" id="IPR016039">
    <property type="entry name" value="Thiolase-like"/>
</dbReference>
<evidence type="ECO:0000256" key="6">
    <source>
        <dbReference type="ARBA" id="ARBA00022679"/>
    </source>
</evidence>
<dbReference type="CDD" id="cd00834">
    <property type="entry name" value="KAS_I_II"/>
    <property type="match status" value="1"/>
</dbReference>
<comment type="caution">
    <text evidence="15">The sequence shown here is derived from an EMBL/GenBank/DDBJ whole genome shotgun (WGS) entry which is preliminary data.</text>
</comment>
<dbReference type="FunFam" id="3.40.47.10:FF:000009">
    <property type="entry name" value="3-oxoacyl-[acyl-carrier-protein] synthase 2"/>
    <property type="match status" value="1"/>
</dbReference>
<organism evidence="15 16">
    <name type="scientific">SAR324 cluster bacterium</name>
    <dbReference type="NCBI Taxonomy" id="2024889"/>
    <lineage>
        <taxon>Bacteria</taxon>
        <taxon>Deltaproteobacteria</taxon>
        <taxon>SAR324 cluster</taxon>
    </lineage>
</organism>
<evidence type="ECO:0000256" key="9">
    <source>
        <dbReference type="ARBA" id="ARBA00023160"/>
    </source>
</evidence>
<dbReference type="NCBIfam" id="NF005589">
    <property type="entry name" value="PRK07314.1"/>
    <property type="match status" value="1"/>
</dbReference>
<evidence type="ECO:0000313" key="16">
    <source>
        <dbReference type="Proteomes" id="UP000524246"/>
    </source>
</evidence>
<dbReference type="Gene3D" id="3.40.47.10">
    <property type="match status" value="1"/>
</dbReference>
<evidence type="ECO:0000256" key="13">
    <source>
        <dbReference type="RuleBase" id="RU003694"/>
    </source>
</evidence>
<dbReference type="PROSITE" id="PS00606">
    <property type="entry name" value="KS3_1"/>
    <property type="match status" value="1"/>
</dbReference>
<dbReference type="InterPro" id="IPR020841">
    <property type="entry name" value="PKS_Beta-ketoAc_synthase_dom"/>
</dbReference>
<evidence type="ECO:0000256" key="11">
    <source>
        <dbReference type="PIRNR" id="PIRNR000447"/>
    </source>
</evidence>
<keyword evidence="7" id="KW-0276">Fatty acid metabolism</keyword>
<keyword evidence="6 11" id="KW-0808">Transferase</keyword>
<dbReference type="InterPro" id="IPR018201">
    <property type="entry name" value="Ketoacyl_synth_AS"/>
</dbReference>
<dbReference type="PANTHER" id="PTHR11712:SF336">
    <property type="entry name" value="3-OXOACYL-[ACYL-CARRIER-PROTEIN] SYNTHASE, MITOCHONDRIAL"/>
    <property type="match status" value="1"/>
</dbReference>
<evidence type="ECO:0000313" key="15">
    <source>
        <dbReference type="EMBL" id="NMC63843.1"/>
    </source>
</evidence>
<proteinExistence type="inferred from homology"/>
<dbReference type="NCBIfam" id="TIGR03150">
    <property type="entry name" value="fabF"/>
    <property type="match status" value="1"/>
</dbReference>
<keyword evidence="5 11" id="KW-0444">Lipid biosynthesis</keyword>
<dbReference type="SMART" id="SM00825">
    <property type="entry name" value="PKS_KS"/>
    <property type="match status" value="1"/>
</dbReference>
<dbReference type="InterPro" id="IPR000794">
    <property type="entry name" value="Beta-ketoacyl_synthase"/>
</dbReference>
<dbReference type="GO" id="GO:0005829">
    <property type="term" value="C:cytosol"/>
    <property type="evidence" value="ECO:0007669"/>
    <property type="project" value="TreeGrafter"/>
</dbReference>
<dbReference type="Pfam" id="PF02801">
    <property type="entry name" value="Ketoacyl-synt_C"/>
    <property type="match status" value="1"/>
</dbReference>
<accession>A0A7X9FTZ4</accession>
<evidence type="ECO:0000256" key="4">
    <source>
        <dbReference type="ARBA" id="ARBA00014657"/>
    </source>
</evidence>
<name>A0A7X9FTZ4_9DELT</name>
<dbReference type="Pfam" id="PF00109">
    <property type="entry name" value="ketoacyl-synt"/>
    <property type="match status" value="1"/>
</dbReference>
<dbReference type="EMBL" id="JAAZON010000540">
    <property type="protein sequence ID" value="NMC63843.1"/>
    <property type="molecule type" value="Genomic_DNA"/>
</dbReference>
<evidence type="ECO:0000256" key="8">
    <source>
        <dbReference type="ARBA" id="ARBA00023098"/>
    </source>
</evidence>
<dbReference type="AlphaFoldDB" id="A0A7X9FTZ4"/>
<evidence type="ECO:0000256" key="5">
    <source>
        <dbReference type="ARBA" id="ARBA00022516"/>
    </source>
</evidence>
<dbReference type="PROSITE" id="PS52004">
    <property type="entry name" value="KS3_2"/>
    <property type="match status" value="1"/>
</dbReference>
<evidence type="ECO:0000256" key="7">
    <source>
        <dbReference type="ARBA" id="ARBA00022832"/>
    </source>
</evidence>
<evidence type="ECO:0000259" key="14">
    <source>
        <dbReference type="PROSITE" id="PS52004"/>
    </source>
</evidence>
<dbReference type="InterPro" id="IPR014030">
    <property type="entry name" value="Ketoacyl_synth_N"/>
</dbReference>
<evidence type="ECO:0000256" key="10">
    <source>
        <dbReference type="ARBA" id="ARBA00023315"/>
    </source>
</evidence>
<protein>
    <recommendedName>
        <fullName evidence="4 11">3-oxoacyl-[acyl-carrier-protein] synthase 2</fullName>
        <ecNumber evidence="3 11">2.3.1.179</ecNumber>
    </recommendedName>
</protein>
<feature type="domain" description="Ketosynthase family 3 (KS3)" evidence="14">
    <location>
        <begin position="4"/>
        <end position="413"/>
    </location>
</feature>
<evidence type="ECO:0000256" key="3">
    <source>
        <dbReference type="ARBA" id="ARBA00012356"/>
    </source>
</evidence>
<gene>
    <name evidence="15" type="primary">fabF</name>
    <name evidence="15" type="ORF">GYA55_11830</name>
</gene>
<dbReference type="InterPro" id="IPR017568">
    <property type="entry name" value="3-oxoacyl-ACP_synth-2"/>
</dbReference>
<comment type="catalytic activity">
    <reaction evidence="11">
        <text>(9Z)-hexadecenoyl-[ACP] + malonyl-[ACP] + H(+) = 3-oxo-(11Z)-octadecenoyl-[ACP] + holo-[ACP] + CO2</text>
        <dbReference type="Rhea" id="RHEA:55040"/>
        <dbReference type="Rhea" id="RHEA-COMP:9623"/>
        <dbReference type="Rhea" id="RHEA-COMP:9685"/>
        <dbReference type="Rhea" id="RHEA-COMP:10800"/>
        <dbReference type="Rhea" id="RHEA-COMP:14074"/>
        <dbReference type="ChEBI" id="CHEBI:15378"/>
        <dbReference type="ChEBI" id="CHEBI:16526"/>
        <dbReference type="ChEBI" id="CHEBI:64479"/>
        <dbReference type="ChEBI" id="CHEBI:78449"/>
        <dbReference type="ChEBI" id="CHEBI:83989"/>
        <dbReference type="ChEBI" id="CHEBI:138538"/>
        <dbReference type="EC" id="2.3.1.179"/>
    </reaction>
</comment>
<dbReference type="Proteomes" id="UP000524246">
    <property type="component" value="Unassembled WGS sequence"/>
</dbReference>
<keyword evidence="8" id="KW-0443">Lipid metabolism</keyword>
<keyword evidence="9 11" id="KW-0275">Fatty acid biosynthesis</keyword>
<dbReference type="SUPFAM" id="SSF53901">
    <property type="entry name" value="Thiolase-like"/>
    <property type="match status" value="2"/>
</dbReference>
<sequence>MNNKRRVVVSGMGVVSPLGNNVKTTWEAILAGQSGIGLITRFDTTDFSSKIAAEVKDFKPEDYIEAKEVKKLDLFSQYAIASAQEAWDGSQLSTTNMDPARIGCILGVGIGGISTLQKYHEAFLNGGVRKISPFLIPAMISNLAPGNLAIRFGLKGVNYTLTSACASATHAIGEAYRVIADGIQEVVLTGGSEAAITTIGIGGFCSMKALSTRNDDPQRASRPFDKDRDGFVMGEGAAILILESLESAEKRGAPILAEVAGYGASCDAYHITAPSEDGLGAIACMNNALISAGMRPEDIDYINAHGTSTSFNDKIESLAINKLFGAWAKEGLAVSSTKSMTGHLLGAAGAVEAAFSVLAIKDGILPPTINLDSPGEGCDLDYVPHIARRCKIRAAMSNSFGFGGTNAAVIFKAFN</sequence>
<dbReference type="PIRSF" id="PIRSF000447">
    <property type="entry name" value="KAS_II"/>
    <property type="match status" value="1"/>
</dbReference>
<comment type="function">
    <text evidence="11">Involved in the type II fatty acid elongation cycle. Catalyzes the elongation of a wide range of acyl-ACP by the addition of two carbons from malonyl-ACP to an acyl acceptor. Can efficiently catalyze the conversion of palmitoleoyl-ACP (cis-hexadec-9-enoyl-ACP) to cis-vaccenoyl-ACP (cis-octadec-11-enoyl-ACP), an essential step in the thermal regulation of fatty acid composition.</text>
</comment>
<feature type="active site" description="For beta-ketoacyl synthase activity" evidence="12">
    <location>
        <position position="165"/>
    </location>
</feature>
<evidence type="ECO:0000256" key="1">
    <source>
        <dbReference type="ARBA" id="ARBA00005194"/>
    </source>
</evidence>
<dbReference type="UniPathway" id="UPA00094"/>
<reference evidence="15 16" key="1">
    <citation type="journal article" date="2020" name="Biotechnol. Biofuels">
        <title>New insights from the biogas microbiome by comprehensive genome-resolved metagenomics of nearly 1600 species originating from multiple anaerobic digesters.</title>
        <authorList>
            <person name="Campanaro S."/>
            <person name="Treu L."/>
            <person name="Rodriguez-R L.M."/>
            <person name="Kovalovszki A."/>
            <person name="Ziels R.M."/>
            <person name="Maus I."/>
            <person name="Zhu X."/>
            <person name="Kougias P.G."/>
            <person name="Basile A."/>
            <person name="Luo G."/>
            <person name="Schluter A."/>
            <person name="Konstantinidis K.T."/>
            <person name="Angelidaki I."/>
        </authorList>
    </citation>
    <scope>NUCLEOTIDE SEQUENCE [LARGE SCALE GENOMIC DNA]</scope>
    <source>
        <strain evidence="15">AS27yjCOA_65</strain>
    </source>
</reference>
<dbReference type="GO" id="GO:0004315">
    <property type="term" value="F:3-oxoacyl-[acyl-carrier-protein] synthase activity"/>
    <property type="evidence" value="ECO:0007669"/>
    <property type="project" value="UniProtKB-UniRule"/>
</dbReference>
<dbReference type="EC" id="2.3.1.179" evidence="3 11"/>
<comment type="similarity">
    <text evidence="2 11 13">Belongs to the thiolase-like superfamily. Beta-ketoacyl-ACP synthases family.</text>
</comment>
<dbReference type="InterPro" id="IPR014031">
    <property type="entry name" value="Ketoacyl_synth_C"/>
</dbReference>
<comment type="pathway">
    <text evidence="1 11">Lipid metabolism; fatty acid biosynthesis.</text>
</comment>
<dbReference type="PANTHER" id="PTHR11712">
    <property type="entry name" value="POLYKETIDE SYNTHASE-RELATED"/>
    <property type="match status" value="1"/>
</dbReference>
<dbReference type="GO" id="GO:0006633">
    <property type="term" value="P:fatty acid biosynthetic process"/>
    <property type="evidence" value="ECO:0007669"/>
    <property type="project" value="UniProtKB-UniRule"/>
</dbReference>
<keyword evidence="10 11" id="KW-0012">Acyltransferase</keyword>
<comment type="catalytic activity">
    <reaction evidence="11">
        <text>a fatty acyl-[ACP] + malonyl-[ACP] + H(+) = a 3-oxoacyl-[ACP] + holo-[ACP] + CO2</text>
        <dbReference type="Rhea" id="RHEA:22836"/>
        <dbReference type="Rhea" id="RHEA-COMP:9623"/>
        <dbReference type="Rhea" id="RHEA-COMP:9685"/>
        <dbReference type="Rhea" id="RHEA-COMP:9916"/>
        <dbReference type="Rhea" id="RHEA-COMP:14125"/>
        <dbReference type="ChEBI" id="CHEBI:15378"/>
        <dbReference type="ChEBI" id="CHEBI:16526"/>
        <dbReference type="ChEBI" id="CHEBI:64479"/>
        <dbReference type="ChEBI" id="CHEBI:78449"/>
        <dbReference type="ChEBI" id="CHEBI:78776"/>
        <dbReference type="ChEBI" id="CHEBI:138651"/>
    </reaction>
</comment>
<evidence type="ECO:0000256" key="2">
    <source>
        <dbReference type="ARBA" id="ARBA00008467"/>
    </source>
</evidence>
<evidence type="ECO:0000256" key="12">
    <source>
        <dbReference type="PIRSR" id="PIRSR000447-1"/>
    </source>
</evidence>